<reference evidence="1 2" key="1">
    <citation type="submission" date="2020-04" db="EMBL/GenBank/DDBJ databases">
        <authorList>
            <person name="Klaysubun C."/>
            <person name="Duangmal K."/>
            <person name="Lipun K."/>
        </authorList>
    </citation>
    <scope>NUCLEOTIDE SEQUENCE [LARGE SCALE GENOMIC DNA]</scope>
    <source>
        <strain evidence="1 2">K10HN5</strain>
    </source>
</reference>
<organism evidence="1 2">
    <name type="scientific">Pseudonocardia acidicola</name>
    <dbReference type="NCBI Taxonomy" id="2724939"/>
    <lineage>
        <taxon>Bacteria</taxon>
        <taxon>Bacillati</taxon>
        <taxon>Actinomycetota</taxon>
        <taxon>Actinomycetes</taxon>
        <taxon>Pseudonocardiales</taxon>
        <taxon>Pseudonocardiaceae</taxon>
        <taxon>Pseudonocardia</taxon>
    </lineage>
</organism>
<gene>
    <name evidence="1" type="ORF">HF526_11450</name>
</gene>
<evidence type="ECO:0000313" key="2">
    <source>
        <dbReference type="Proteomes" id="UP000820669"/>
    </source>
</evidence>
<dbReference type="RefSeq" id="WP_169381371.1">
    <property type="nucleotide sequence ID" value="NZ_JAAXLA010000017.1"/>
</dbReference>
<evidence type="ECO:0000313" key="1">
    <source>
        <dbReference type="EMBL" id="NMH97921.1"/>
    </source>
</evidence>
<name>A0ABX1SC41_9PSEU</name>
<protein>
    <submittedName>
        <fullName evidence="1">Uncharacterized protein</fullName>
    </submittedName>
</protein>
<dbReference type="Proteomes" id="UP000820669">
    <property type="component" value="Unassembled WGS sequence"/>
</dbReference>
<accession>A0ABX1SC41</accession>
<comment type="caution">
    <text evidence="1">The sequence shown here is derived from an EMBL/GenBank/DDBJ whole genome shotgun (WGS) entry which is preliminary data.</text>
</comment>
<keyword evidence="2" id="KW-1185">Reference proteome</keyword>
<sequence>MPHAGGDVEPGLGRRALAHLIVAGALGCAAIAGCGTSPAPSAGPATITPTAAVPAPATSTAYSAALCSAAAQFQTAANAIVTLDATKVGTDGVKAALQNLQTAGRNLVAAAKDQFGPQVAGVEQSLASLQTTIAGLSDQPSLSAKLGALISSVSDVEQAAEPIVASVRTGCTGVPVVETPPAS</sequence>
<dbReference type="EMBL" id="JAAXLA010000017">
    <property type="protein sequence ID" value="NMH97921.1"/>
    <property type="molecule type" value="Genomic_DNA"/>
</dbReference>
<proteinExistence type="predicted"/>